<reference evidence="5" key="1">
    <citation type="submission" date="2011-07" db="EMBL/GenBank/DDBJ databases">
        <title>Divergent evolution of antigenic variation in African trypanosomes.</title>
        <authorList>
            <person name="Jackson A.P."/>
            <person name="Berry A."/>
            <person name="Allison H.C."/>
            <person name="Burton P."/>
            <person name="Anderson J."/>
            <person name="Aslett M."/>
            <person name="Brown R."/>
            <person name="Corton N."/>
            <person name="Harris D."/>
            <person name="Hauser H."/>
            <person name="Gamble J."/>
            <person name="Gilderthorp R."/>
            <person name="McQuillan J."/>
            <person name="Quail M.A."/>
            <person name="Sanders M."/>
            <person name="Van Tonder A."/>
            <person name="Ginger M.L."/>
            <person name="Donelson J.E."/>
            <person name="Field M.C."/>
            <person name="Barry J.D."/>
            <person name="Berriman M."/>
            <person name="Hertz-Fowler C."/>
        </authorList>
    </citation>
    <scope>NUCLEOTIDE SEQUENCE [LARGE SCALE GENOMIC DNA]</scope>
    <source>
        <strain evidence="5">IL3000</strain>
    </source>
</reference>
<dbReference type="AlphaFoldDB" id="F9W862"/>
<feature type="region of interest" description="Disordered" evidence="3">
    <location>
        <begin position="672"/>
        <end position="718"/>
    </location>
</feature>
<feature type="compositionally biased region" description="Low complexity" evidence="3">
    <location>
        <begin position="180"/>
        <end position="190"/>
    </location>
</feature>
<evidence type="ECO:0000313" key="4">
    <source>
        <dbReference type="EMBL" id="CCD13389.1"/>
    </source>
</evidence>
<feature type="region of interest" description="Disordered" evidence="3">
    <location>
        <begin position="169"/>
        <end position="190"/>
    </location>
</feature>
<gene>
    <name evidence="4" type="ORF">TCIL3000_0_41460</name>
</gene>
<dbReference type="GO" id="GO:0005856">
    <property type="term" value="C:cytoskeleton"/>
    <property type="evidence" value="ECO:0007669"/>
    <property type="project" value="TreeGrafter"/>
</dbReference>
<evidence type="ECO:0000256" key="2">
    <source>
        <dbReference type="SAM" id="Coils"/>
    </source>
</evidence>
<proteinExistence type="predicted"/>
<dbReference type="PANTHER" id="PTHR32083:SF48">
    <property type="entry name" value="TRANS-GOLGI NETWORK-LOCALIZED SYP41-INTERACTING PROTEIN 1"/>
    <property type="match status" value="1"/>
</dbReference>
<accession>F9W862</accession>
<dbReference type="Proteomes" id="UP000000702">
    <property type="component" value="Unassembled WGS sequence"/>
</dbReference>
<comment type="caution">
    <text evidence="4">The sequence shown here is derived from an EMBL/GenBank/DDBJ whole genome shotgun (WGS) entry which is preliminary data.</text>
</comment>
<reference evidence="4 5" key="2">
    <citation type="journal article" date="2012" name="Proc. Natl. Acad. Sci. U.S.A.">
        <title>Antigenic diversity is generated by distinct evolutionary mechanisms in African trypanosome species.</title>
        <authorList>
            <person name="Jackson A.P."/>
            <person name="Berry A."/>
            <person name="Aslett M."/>
            <person name="Allison H.C."/>
            <person name="Burton P."/>
            <person name="Vavrova-Anderson J."/>
            <person name="Brown R."/>
            <person name="Browne H."/>
            <person name="Corton N."/>
            <person name="Hauser H."/>
            <person name="Gamble J."/>
            <person name="Gilderthorp R."/>
            <person name="Marcello L."/>
            <person name="McQuillan J."/>
            <person name="Otto T.D."/>
            <person name="Quail M.A."/>
            <person name="Sanders M.J."/>
            <person name="van Tonder A."/>
            <person name="Ginger M.L."/>
            <person name="Field M.C."/>
            <person name="Barry J.D."/>
            <person name="Hertz-Fowler C."/>
            <person name="Berriman M."/>
        </authorList>
    </citation>
    <scope>NUCLEOTIDE SEQUENCE [LARGE SCALE GENOMIC DNA]</scope>
    <source>
        <strain evidence="4 5">IL3000</strain>
    </source>
</reference>
<evidence type="ECO:0000313" key="5">
    <source>
        <dbReference type="Proteomes" id="UP000000702"/>
    </source>
</evidence>
<name>F9W862_TRYCI</name>
<dbReference type="EMBL" id="CAEQ01001139">
    <property type="protein sequence ID" value="CCD13389.1"/>
    <property type="molecule type" value="Genomic_DNA"/>
</dbReference>
<keyword evidence="5" id="KW-1185">Reference proteome</keyword>
<evidence type="ECO:0000256" key="3">
    <source>
        <dbReference type="SAM" id="MobiDB-lite"/>
    </source>
</evidence>
<feature type="non-terminal residue" evidence="4">
    <location>
        <position position="834"/>
    </location>
</feature>
<evidence type="ECO:0000256" key="1">
    <source>
        <dbReference type="ARBA" id="ARBA00023054"/>
    </source>
</evidence>
<protein>
    <submittedName>
        <fullName evidence="4">WGS project CAEQ00000000 data, annotated contig 1708</fullName>
    </submittedName>
</protein>
<keyword evidence="1 2" id="KW-0175">Coiled coil</keyword>
<feature type="coiled-coil region" evidence="2">
    <location>
        <begin position="518"/>
        <end position="587"/>
    </location>
</feature>
<feature type="region of interest" description="Disordered" evidence="3">
    <location>
        <begin position="750"/>
        <end position="834"/>
    </location>
</feature>
<feature type="compositionally biased region" description="Polar residues" evidence="3">
    <location>
        <begin position="20"/>
        <end position="32"/>
    </location>
</feature>
<sequence>MQPSNIDEASLEEFGAPGKQPNQRLNEHTVQGSRARDPEEEIERLRRELDERDTFVAALTQQSAMLSEKSAADEETIRSLFARLEELGASKEISAHDNAAVGLRAPGAFSADKATRSDVACTAARGGSPDLAAMRLHREEVARLEQRIRELTDVNSFYAALAAQRDENEKSSTATKCPLAESEANTEETSTVVSLNNQIQSLENERDNLCRMLRHSEREREAFAKELRELRAEYSRLELDLTAVERWKTEELSARCSAVALSSSLAHEASSTRGADAASPRMFAQYVAPIRNKGDGGKEFPKHIRKGLPATASGGRSWLVPGGSRQENLLEVDTLPEIHLTNPSKQEKLLLERVELYRRHVEQMGSYEVDRQRSFDEIEQARAELFTEMNLKLDEQRREIQRLTKLLEAPGGAHNVNMVSAKKPCSVEGATSFQYSERFNVDGSAAPSKGTIATCGGGVCEDTWTGKCIDGNEKDKDEGLVKQTCDAYSSRGASPVKVAASCQWGEHTQANVEGAYALAEAKEVCERLEIACEELEDCAEMLQWDRAVLAARLARTEARAAASQTRIRELEAALALVRQESHSLRERGRELGEEAVSDVAHGATWKASSLITPEALATVEPWGPLQCVCEAYNEVVDGQLALMRALAEGNLFATSSRREESLEGKTEITLSEQKYQLQGDTEDNMDSHASCGTAERDDTLHTPGVATFPTDAATNSLNADAGGEEMTVDAYQKGSCGALCTPAMDQSSCDSSAHFSCGGEPKPTRRGSSGVSADSVLQVGAAHQLQSDAGGAVDGHTTPSAQSQQARESPFLGGSDSNTNNDPVGNRDAGVGDR</sequence>
<dbReference type="VEuPathDB" id="TriTrypDB:TcIL3000_0_41460"/>
<dbReference type="PANTHER" id="PTHR32083">
    <property type="entry name" value="CILIA AND FLAGELLA-ASSOCIATED PROTEIN 58-RELATED"/>
    <property type="match status" value="1"/>
</dbReference>
<organism evidence="4 5">
    <name type="scientific">Trypanosoma congolense (strain IL3000)</name>
    <dbReference type="NCBI Taxonomy" id="1068625"/>
    <lineage>
        <taxon>Eukaryota</taxon>
        <taxon>Discoba</taxon>
        <taxon>Euglenozoa</taxon>
        <taxon>Kinetoplastea</taxon>
        <taxon>Metakinetoplastina</taxon>
        <taxon>Trypanosomatida</taxon>
        <taxon>Trypanosomatidae</taxon>
        <taxon>Trypanosoma</taxon>
        <taxon>Nannomonas</taxon>
    </lineage>
</organism>
<feature type="region of interest" description="Disordered" evidence="3">
    <location>
        <begin position="1"/>
        <end position="40"/>
    </location>
</feature>
<feature type="compositionally biased region" description="Polar residues" evidence="3">
    <location>
        <begin position="797"/>
        <end position="807"/>
    </location>
</feature>